<sequence>MTPSMLPTPEVTNPYLQSWFPLSLSDSALFPALLSSSLTHYKVNHLLTGDLPAPFGMGDESLTLGASYKETVKAINAAMQDPVRVTSDATILAVLMTIEKPFMPGSKDWSQESPFQAPLRRLQWLNVHGAREPNLDHQTGLCRLIQLRGGLHNIRLPGVAAAIFYRVLVNSTLTLSPPPIPFFSLSGTMTELLKADHVHSWDATAIHFGPLCELGLTPDLADVYEQLAGYTRIIKRFVDGGTVNFGRQAMCDQRNLIQYRLMTLPPAVCLIDVSPVYEACRIAAIIYSIGVTFPLPGVGAPFAALLQSLKAEIQQNELDGPWSTSPHGVRLLLWVLTMGGIAATDTAEQQWFVETASRVAPGSLVPEWRETRNMLREFLWLDSACDMSGKQFWTQVYPLIGQSIETESQPTQLPHKNMSPCNQCKAKRIRCDKGVPCENCAKGGFRCSSQTLPTDKPARVHVFTVRGKPCKICKMRKLKCDKQNPCGRCVAGGWTCVYEHVASQRTATAGLSVSIGNRQ</sequence>
<dbReference type="STRING" id="1448321.A0A317X3B4"/>
<dbReference type="VEuPathDB" id="FungiDB:BO70DRAFT_15725"/>
<dbReference type="Gene3D" id="4.10.240.10">
    <property type="entry name" value="Zn(2)-C6 fungal-type DNA-binding domain"/>
    <property type="match status" value="2"/>
</dbReference>
<gene>
    <name evidence="6" type="ORF">BO70DRAFT_15725</name>
</gene>
<dbReference type="Pfam" id="PF00172">
    <property type="entry name" value="Zn_clus"/>
    <property type="match status" value="2"/>
</dbReference>
<evidence type="ECO:0000259" key="5">
    <source>
        <dbReference type="PROSITE" id="PS50048"/>
    </source>
</evidence>
<dbReference type="PANTHER" id="PTHR37540">
    <property type="entry name" value="TRANSCRIPTION FACTOR (ACR-2), PUTATIVE-RELATED-RELATED"/>
    <property type="match status" value="1"/>
</dbReference>
<dbReference type="RefSeq" id="XP_025404380.1">
    <property type="nucleotide sequence ID" value="XM_025538251.1"/>
</dbReference>
<evidence type="ECO:0000313" key="7">
    <source>
        <dbReference type="Proteomes" id="UP000247233"/>
    </source>
</evidence>
<dbReference type="SMART" id="SM00066">
    <property type="entry name" value="GAL4"/>
    <property type="match status" value="2"/>
</dbReference>
<keyword evidence="7" id="KW-1185">Reference proteome</keyword>
<evidence type="ECO:0000256" key="2">
    <source>
        <dbReference type="ARBA" id="ARBA00023125"/>
    </source>
</evidence>
<dbReference type="PANTHER" id="PTHR37540:SF5">
    <property type="entry name" value="TRANSCRIPTION FACTOR DOMAIN-CONTAINING PROTEIN"/>
    <property type="match status" value="1"/>
</dbReference>
<feature type="domain" description="Zn(2)-C6 fungal-type" evidence="5">
    <location>
        <begin position="420"/>
        <end position="449"/>
    </location>
</feature>
<keyword evidence="4" id="KW-0539">Nucleus</keyword>
<evidence type="ECO:0000313" key="6">
    <source>
        <dbReference type="EMBL" id="PWY92641.1"/>
    </source>
</evidence>
<dbReference type="InterPro" id="IPR036864">
    <property type="entry name" value="Zn2-C6_fun-type_DNA-bd_sf"/>
</dbReference>
<dbReference type="GO" id="GO:0008270">
    <property type="term" value="F:zinc ion binding"/>
    <property type="evidence" value="ECO:0007669"/>
    <property type="project" value="InterPro"/>
</dbReference>
<keyword evidence="1" id="KW-0805">Transcription regulation</keyword>
<accession>A0A317X3B4</accession>
<feature type="domain" description="Zn(2)-C6 fungal-type" evidence="5">
    <location>
        <begin position="469"/>
        <end position="498"/>
    </location>
</feature>
<dbReference type="PROSITE" id="PS50048">
    <property type="entry name" value="ZN2_CY6_FUNGAL_2"/>
    <property type="match status" value="2"/>
</dbReference>
<organism evidence="6 7">
    <name type="scientific">Aspergillus heteromorphus CBS 117.55</name>
    <dbReference type="NCBI Taxonomy" id="1448321"/>
    <lineage>
        <taxon>Eukaryota</taxon>
        <taxon>Fungi</taxon>
        <taxon>Dikarya</taxon>
        <taxon>Ascomycota</taxon>
        <taxon>Pezizomycotina</taxon>
        <taxon>Eurotiomycetes</taxon>
        <taxon>Eurotiomycetidae</taxon>
        <taxon>Eurotiales</taxon>
        <taxon>Aspergillaceae</taxon>
        <taxon>Aspergillus</taxon>
        <taxon>Aspergillus subgen. Circumdati</taxon>
    </lineage>
</organism>
<keyword evidence="2" id="KW-0238">DNA-binding</keyword>
<evidence type="ECO:0000256" key="1">
    <source>
        <dbReference type="ARBA" id="ARBA00023015"/>
    </source>
</evidence>
<name>A0A317X3B4_9EURO</name>
<comment type="caution">
    <text evidence="6">The sequence shown here is derived from an EMBL/GenBank/DDBJ whole genome shotgun (WGS) entry which is preliminary data.</text>
</comment>
<dbReference type="GO" id="GO:0009893">
    <property type="term" value="P:positive regulation of metabolic process"/>
    <property type="evidence" value="ECO:0007669"/>
    <property type="project" value="UniProtKB-ARBA"/>
</dbReference>
<evidence type="ECO:0000256" key="3">
    <source>
        <dbReference type="ARBA" id="ARBA00023163"/>
    </source>
</evidence>
<dbReference type="InterPro" id="IPR001138">
    <property type="entry name" value="Zn2Cys6_DnaBD"/>
</dbReference>
<dbReference type="EMBL" id="MSFL01000001">
    <property type="protein sequence ID" value="PWY92641.1"/>
    <property type="molecule type" value="Genomic_DNA"/>
</dbReference>
<keyword evidence="3" id="KW-0804">Transcription</keyword>
<dbReference type="SUPFAM" id="SSF57701">
    <property type="entry name" value="Zn2/Cys6 DNA-binding domain"/>
    <property type="match status" value="2"/>
</dbReference>
<dbReference type="GO" id="GO:0003677">
    <property type="term" value="F:DNA binding"/>
    <property type="evidence" value="ECO:0007669"/>
    <property type="project" value="UniProtKB-KW"/>
</dbReference>
<evidence type="ECO:0000256" key="4">
    <source>
        <dbReference type="ARBA" id="ARBA00023242"/>
    </source>
</evidence>
<reference evidence="6 7" key="1">
    <citation type="submission" date="2016-12" db="EMBL/GenBank/DDBJ databases">
        <title>The genomes of Aspergillus section Nigri reveals drivers in fungal speciation.</title>
        <authorList>
            <consortium name="DOE Joint Genome Institute"/>
            <person name="Vesth T.C."/>
            <person name="Nybo J."/>
            <person name="Theobald S."/>
            <person name="Brandl J."/>
            <person name="Frisvad J.C."/>
            <person name="Nielsen K.F."/>
            <person name="Lyhne E.K."/>
            <person name="Kogle M.E."/>
            <person name="Kuo A."/>
            <person name="Riley R."/>
            <person name="Clum A."/>
            <person name="Nolan M."/>
            <person name="Lipzen A."/>
            <person name="Salamov A."/>
            <person name="Henrissat B."/>
            <person name="Wiebenga A."/>
            <person name="De Vries R.P."/>
            <person name="Grigoriev I.V."/>
            <person name="Mortensen U.H."/>
            <person name="Andersen M.R."/>
            <person name="Baker S.E."/>
        </authorList>
    </citation>
    <scope>NUCLEOTIDE SEQUENCE [LARGE SCALE GENOMIC DNA]</scope>
    <source>
        <strain evidence="6 7">CBS 117.55</strain>
    </source>
</reference>
<dbReference type="Proteomes" id="UP000247233">
    <property type="component" value="Unassembled WGS sequence"/>
</dbReference>
<dbReference type="OrthoDB" id="3469466at2759"/>
<protein>
    <recommendedName>
        <fullName evidence="5">Zn(2)-C6 fungal-type domain-containing protein</fullName>
    </recommendedName>
</protein>
<dbReference type="CDD" id="cd00067">
    <property type="entry name" value="GAL4"/>
    <property type="match status" value="2"/>
</dbReference>
<proteinExistence type="predicted"/>
<dbReference type="AlphaFoldDB" id="A0A317X3B4"/>
<dbReference type="GeneID" id="37060488"/>
<dbReference type="GO" id="GO:0000981">
    <property type="term" value="F:DNA-binding transcription factor activity, RNA polymerase II-specific"/>
    <property type="evidence" value="ECO:0007669"/>
    <property type="project" value="InterPro"/>
</dbReference>